<evidence type="ECO:0000259" key="2">
    <source>
        <dbReference type="Pfam" id="PF02517"/>
    </source>
</evidence>
<keyword evidence="3" id="KW-0482">Metalloprotease</keyword>
<gene>
    <name evidence="3" type="ORF">Ami3637_01340</name>
</gene>
<feature type="transmembrane region" description="Helical" evidence="1">
    <location>
        <begin position="51"/>
        <end position="75"/>
    </location>
</feature>
<keyword evidence="3" id="KW-0645">Protease</keyword>
<dbReference type="AlphaFoldDB" id="A0A6P1ML29"/>
<keyword evidence="4" id="KW-1185">Reference proteome</keyword>
<dbReference type="GO" id="GO:0004175">
    <property type="term" value="F:endopeptidase activity"/>
    <property type="evidence" value="ECO:0007669"/>
    <property type="project" value="UniProtKB-ARBA"/>
</dbReference>
<sequence>MGFVDALWQPGYAVKSALKIIAFMIVPCYYSYRNKNINLKSLFVFRPKEMVYAVSMGVGVYAFILLCYFTIGGFFDFSKVTGALNENVGVNKANFVYVAIYISLVNSLLEEFFFRGFVFMNLKKLVGRNPAYLVSSTAFGAYHVAMMTGWFSFGLFLLLLAALIAAGLLFDWLNEKQGNIYNSWFVHMFANFSINTVGFILFGIL</sequence>
<reference evidence="3 4" key="1">
    <citation type="submission" date="2020-01" db="EMBL/GenBank/DDBJ databases">
        <title>Genomic analysis of Aminipila sp. CBA3637.</title>
        <authorList>
            <person name="Kim Y.B."/>
            <person name="Roh S.W."/>
        </authorList>
    </citation>
    <scope>NUCLEOTIDE SEQUENCE [LARGE SCALE GENOMIC DNA]</scope>
    <source>
        <strain evidence="3 4">CBA3637</strain>
    </source>
</reference>
<proteinExistence type="predicted"/>
<feature type="transmembrane region" description="Helical" evidence="1">
    <location>
        <begin position="150"/>
        <end position="172"/>
    </location>
</feature>
<dbReference type="GO" id="GO:0006508">
    <property type="term" value="P:proteolysis"/>
    <property type="evidence" value="ECO:0007669"/>
    <property type="project" value="UniProtKB-KW"/>
</dbReference>
<keyword evidence="1" id="KW-0812">Transmembrane</keyword>
<dbReference type="EMBL" id="CP047591">
    <property type="protein sequence ID" value="QHI73863.1"/>
    <property type="molecule type" value="Genomic_DNA"/>
</dbReference>
<dbReference type="Proteomes" id="UP000463883">
    <property type="component" value="Chromosome"/>
</dbReference>
<keyword evidence="3" id="KW-0378">Hydrolase</keyword>
<dbReference type="GO" id="GO:0008237">
    <property type="term" value="F:metallopeptidase activity"/>
    <property type="evidence" value="ECO:0007669"/>
    <property type="project" value="UniProtKB-KW"/>
</dbReference>
<evidence type="ECO:0000256" key="1">
    <source>
        <dbReference type="SAM" id="Phobius"/>
    </source>
</evidence>
<evidence type="ECO:0000313" key="3">
    <source>
        <dbReference type="EMBL" id="QHI73863.1"/>
    </source>
</evidence>
<feature type="transmembrane region" description="Helical" evidence="1">
    <location>
        <begin position="95"/>
        <end position="114"/>
    </location>
</feature>
<feature type="domain" description="CAAX prenyl protease 2/Lysostaphin resistance protein A-like" evidence="2">
    <location>
        <begin position="94"/>
        <end position="192"/>
    </location>
</feature>
<feature type="transmembrane region" description="Helical" evidence="1">
    <location>
        <begin position="12"/>
        <end position="30"/>
    </location>
</feature>
<accession>A0A6P1ML29</accession>
<dbReference type="Pfam" id="PF02517">
    <property type="entry name" value="Rce1-like"/>
    <property type="match status" value="1"/>
</dbReference>
<dbReference type="KEGG" id="amic:Ami3637_01340"/>
<evidence type="ECO:0000313" key="4">
    <source>
        <dbReference type="Proteomes" id="UP000463883"/>
    </source>
</evidence>
<keyword evidence="1" id="KW-1133">Transmembrane helix</keyword>
<feature type="transmembrane region" description="Helical" evidence="1">
    <location>
        <begin position="184"/>
        <end position="204"/>
    </location>
</feature>
<protein>
    <submittedName>
        <fullName evidence="3">CPBP family intramembrane metalloprotease</fullName>
    </submittedName>
</protein>
<organism evidence="3 4">
    <name type="scientific">Aminipila terrae</name>
    <dbReference type="NCBI Taxonomy" id="2697030"/>
    <lineage>
        <taxon>Bacteria</taxon>
        <taxon>Bacillati</taxon>
        <taxon>Bacillota</taxon>
        <taxon>Clostridia</taxon>
        <taxon>Peptostreptococcales</taxon>
        <taxon>Anaerovoracaceae</taxon>
        <taxon>Aminipila</taxon>
    </lineage>
</organism>
<name>A0A6P1ML29_9FIRM</name>
<keyword evidence="1" id="KW-0472">Membrane</keyword>
<dbReference type="GO" id="GO:0080120">
    <property type="term" value="P:CAAX-box protein maturation"/>
    <property type="evidence" value="ECO:0007669"/>
    <property type="project" value="UniProtKB-ARBA"/>
</dbReference>
<dbReference type="InterPro" id="IPR003675">
    <property type="entry name" value="Rce1/LyrA-like_dom"/>
</dbReference>